<sequence>MSARVSSTGFDGARYRSASPYSGVGRARVSSLPLSVKGNSSSATTAAGTICCGSRSASAARMLLACTLPVT</sequence>
<protein>
    <submittedName>
        <fullName evidence="2">Uncharacterized protein</fullName>
    </submittedName>
</protein>
<proteinExistence type="predicted"/>
<accession>A0A653F5E6</accession>
<name>A0A653F5E6_9MYCO</name>
<dbReference type="AlphaFoldDB" id="A0A653F5E6"/>
<dbReference type="EMBL" id="LR589228">
    <property type="protein sequence ID" value="VTP04799.1"/>
    <property type="molecule type" value="Genomic_DNA"/>
</dbReference>
<evidence type="ECO:0000256" key="1">
    <source>
        <dbReference type="SAM" id="MobiDB-lite"/>
    </source>
</evidence>
<gene>
    <name evidence="2" type="ORF">BIN_B_05713</name>
</gene>
<evidence type="ECO:0000313" key="2">
    <source>
        <dbReference type="EMBL" id="VTP04799.1"/>
    </source>
</evidence>
<organism evidence="2">
    <name type="scientific">Mycobacterium riyadhense</name>
    <dbReference type="NCBI Taxonomy" id="486698"/>
    <lineage>
        <taxon>Bacteria</taxon>
        <taxon>Bacillati</taxon>
        <taxon>Actinomycetota</taxon>
        <taxon>Actinomycetes</taxon>
        <taxon>Mycobacteriales</taxon>
        <taxon>Mycobacteriaceae</taxon>
        <taxon>Mycobacterium</taxon>
    </lineage>
</organism>
<reference evidence="2" key="1">
    <citation type="submission" date="2019-05" db="EMBL/GenBank/DDBJ databases">
        <authorList>
            <person name="Naeem R."/>
            <person name="Antony C."/>
            <person name="Guan Q."/>
        </authorList>
    </citation>
    <scope>NUCLEOTIDE SEQUENCE</scope>
    <source>
        <strain evidence="2">2</strain>
    </source>
</reference>
<feature type="region of interest" description="Disordered" evidence="1">
    <location>
        <begin position="1"/>
        <end position="26"/>
    </location>
</feature>